<evidence type="ECO:0000256" key="1">
    <source>
        <dbReference type="SAM" id="MobiDB-lite"/>
    </source>
</evidence>
<dbReference type="EMBL" id="PUJY01000059">
    <property type="protein sequence ID" value="TDB45651.1"/>
    <property type="molecule type" value="Genomic_DNA"/>
</dbReference>
<evidence type="ECO:0000313" key="4">
    <source>
        <dbReference type="Proteomes" id="UP000295598"/>
    </source>
</evidence>
<dbReference type="InterPro" id="IPR037523">
    <property type="entry name" value="VOC_core"/>
</dbReference>
<dbReference type="InterPro" id="IPR029068">
    <property type="entry name" value="Glyas_Bleomycin-R_OHBP_Dase"/>
</dbReference>
<organism evidence="3 4">
    <name type="scientific">Photorhabdus khanii subsp. guanajuatensis</name>
    <dbReference type="NCBI Taxonomy" id="2100166"/>
    <lineage>
        <taxon>Bacteria</taxon>
        <taxon>Pseudomonadati</taxon>
        <taxon>Pseudomonadota</taxon>
        <taxon>Gammaproteobacteria</taxon>
        <taxon>Enterobacterales</taxon>
        <taxon>Morganellaceae</taxon>
        <taxon>Photorhabdus</taxon>
    </lineage>
</organism>
<gene>
    <name evidence="3" type="ORF">C5467_21520</name>
</gene>
<dbReference type="Gene3D" id="3.10.180.10">
    <property type="entry name" value="2,3-Dihydroxybiphenyl 1,2-Dioxygenase, domain 1"/>
    <property type="match status" value="1"/>
</dbReference>
<evidence type="ECO:0000313" key="3">
    <source>
        <dbReference type="EMBL" id="TDB45651.1"/>
    </source>
</evidence>
<dbReference type="AlphaFoldDB" id="A0A4R4IY98"/>
<accession>A0A4R4IY98</accession>
<dbReference type="GO" id="GO:0051213">
    <property type="term" value="F:dioxygenase activity"/>
    <property type="evidence" value="ECO:0007669"/>
    <property type="project" value="UniProtKB-KW"/>
</dbReference>
<dbReference type="PROSITE" id="PS51819">
    <property type="entry name" value="VOC"/>
    <property type="match status" value="1"/>
</dbReference>
<comment type="caution">
    <text evidence="3">The sequence shown here is derived from an EMBL/GenBank/DDBJ whole genome shotgun (WGS) entry which is preliminary data.</text>
</comment>
<dbReference type="SUPFAM" id="SSF54593">
    <property type="entry name" value="Glyoxalase/Bleomycin resistance protein/Dihydroxybiphenyl dioxygenase"/>
    <property type="match status" value="1"/>
</dbReference>
<protein>
    <submittedName>
        <fullName evidence="3">Extradiol dioxygenase</fullName>
    </submittedName>
</protein>
<dbReference type="RefSeq" id="WP_132356096.1">
    <property type="nucleotide sequence ID" value="NZ_CAWOJO010000059.1"/>
</dbReference>
<keyword evidence="3" id="KW-0223">Dioxygenase</keyword>
<dbReference type="CDD" id="cd06587">
    <property type="entry name" value="VOC"/>
    <property type="match status" value="1"/>
</dbReference>
<keyword evidence="3" id="KW-0560">Oxidoreductase</keyword>
<sequence length="154" mass="17011">MTEKARAVGINHVSIEVGNINEAVAFYGALMHIKPGSLSETEGSIELGDQFVAFTCSQGEQTHKPGHFGFVVDNKEKVREALKQFNIEPLPGRFFGFLDPWGNHIEVVSYENIKFTKSPGVLNGMGLADLKKNDRAQRELEEQGYSEPLSSLNS</sequence>
<reference evidence="3 4" key="1">
    <citation type="journal article" date="2019" name="Int. J. Syst. Evol. Microbiol.">
        <title>Photorhabdus khanii subsp. guanajuatensis subsp. nov., isolated from Heterorhabditis atacamensis, and Photorhabdus luminescens subsp. mexicana subsp. nov., isolated from Heterorhabditis mexicana entomopathogenic nematodes.</title>
        <authorList>
            <person name="Machado R.A.R."/>
            <person name="Bruno P."/>
            <person name="Arce C.C.M."/>
            <person name="Liechti N."/>
            <person name="Kohler A."/>
            <person name="Bernal J."/>
            <person name="Bruggmann R."/>
            <person name="Turlings T.C.J."/>
        </authorList>
    </citation>
    <scope>NUCLEOTIDE SEQUENCE [LARGE SCALE GENOMIC DNA]</scope>
    <source>
        <strain evidence="3 4">MEX20-17</strain>
    </source>
</reference>
<feature type="region of interest" description="Disordered" evidence="1">
    <location>
        <begin position="133"/>
        <end position="154"/>
    </location>
</feature>
<evidence type="ECO:0000259" key="2">
    <source>
        <dbReference type="PROSITE" id="PS51819"/>
    </source>
</evidence>
<dbReference type="Proteomes" id="UP000295598">
    <property type="component" value="Unassembled WGS sequence"/>
</dbReference>
<name>A0A4R4IY98_9GAMM</name>
<feature type="domain" description="VOC" evidence="2">
    <location>
        <begin position="9"/>
        <end position="123"/>
    </location>
</feature>
<proteinExistence type="predicted"/>